<dbReference type="OrthoDB" id="9806464at2"/>
<name>A0A2Z4GIA8_9BACT</name>
<accession>A0A2Z4GIA8</accession>
<dbReference type="Pfam" id="PF00932">
    <property type="entry name" value="LTD"/>
    <property type="match status" value="1"/>
</dbReference>
<protein>
    <recommendedName>
        <fullName evidence="2">LTD domain-containing protein</fullName>
    </recommendedName>
</protein>
<dbReference type="Proteomes" id="UP000249873">
    <property type="component" value="Chromosome"/>
</dbReference>
<dbReference type="Gene3D" id="2.60.40.1260">
    <property type="entry name" value="Lamin Tail domain"/>
    <property type="match status" value="1"/>
</dbReference>
<organism evidence="3 4">
    <name type="scientific">Arcticibacterium luteifluviistationis</name>
    <dbReference type="NCBI Taxonomy" id="1784714"/>
    <lineage>
        <taxon>Bacteria</taxon>
        <taxon>Pseudomonadati</taxon>
        <taxon>Bacteroidota</taxon>
        <taxon>Cytophagia</taxon>
        <taxon>Cytophagales</taxon>
        <taxon>Leadbetterellaceae</taxon>
        <taxon>Arcticibacterium</taxon>
    </lineage>
</organism>
<reference evidence="3 4" key="1">
    <citation type="submission" date="2018-05" db="EMBL/GenBank/DDBJ databases">
        <title>Complete genome sequence of Arcticibacterium luteifluviistationis SM1504T, a cytophagaceae bacterium isolated from Arctic surface seawater.</title>
        <authorList>
            <person name="Li Y."/>
            <person name="Qin Q.-L."/>
        </authorList>
    </citation>
    <scope>NUCLEOTIDE SEQUENCE [LARGE SCALE GENOMIC DNA]</scope>
    <source>
        <strain evidence="3 4">SM1504</strain>
    </source>
</reference>
<dbReference type="KEGG" id="als:DJ013_21200"/>
<feature type="domain" description="LTD" evidence="2">
    <location>
        <begin position="182"/>
        <end position="301"/>
    </location>
</feature>
<gene>
    <name evidence="3" type="ORF">DJ013_21200</name>
</gene>
<dbReference type="Pfam" id="PF13287">
    <property type="entry name" value="Fn3_assoc"/>
    <property type="match status" value="1"/>
</dbReference>
<dbReference type="PROSITE" id="PS51841">
    <property type="entry name" value="LTD"/>
    <property type="match status" value="1"/>
</dbReference>
<dbReference type="Pfam" id="PF08757">
    <property type="entry name" value="CotH"/>
    <property type="match status" value="1"/>
</dbReference>
<dbReference type="InterPro" id="IPR014867">
    <property type="entry name" value="Spore_coat_CotH_CotH2/3/7"/>
</dbReference>
<dbReference type="InterPro" id="IPR036415">
    <property type="entry name" value="Lamin_tail_dom_sf"/>
</dbReference>
<evidence type="ECO:0000259" key="2">
    <source>
        <dbReference type="PROSITE" id="PS51841"/>
    </source>
</evidence>
<evidence type="ECO:0000313" key="3">
    <source>
        <dbReference type="EMBL" id="AWW00564.1"/>
    </source>
</evidence>
<dbReference type="InterPro" id="IPR001322">
    <property type="entry name" value="Lamin_tail_dom"/>
</dbReference>
<dbReference type="EMBL" id="CP029480">
    <property type="protein sequence ID" value="AWW00564.1"/>
    <property type="molecule type" value="Genomic_DNA"/>
</dbReference>
<keyword evidence="1" id="KW-0732">Signal</keyword>
<feature type="signal peptide" evidence="1">
    <location>
        <begin position="1"/>
        <end position="19"/>
    </location>
</feature>
<dbReference type="RefSeq" id="WP_111373930.1">
    <property type="nucleotide sequence ID" value="NZ_CP029480.1"/>
</dbReference>
<keyword evidence="4" id="KW-1185">Reference proteome</keyword>
<evidence type="ECO:0000256" key="1">
    <source>
        <dbReference type="SAM" id="SignalP"/>
    </source>
</evidence>
<dbReference type="AlphaFoldDB" id="A0A2Z4GIA8"/>
<evidence type="ECO:0000313" key="4">
    <source>
        <dbReference type="Proteomes" id="UP000249873"/>
    </source>
</evidence>
<dbReference type="InterPro" id="IPR026876">
    <property type="entry name" value="Fn3_assoc_repeat"/>
</dbReference>
<dbReference type="SUPFAM" id="SSF74853">
    <property type="entry name" value="Lamin A/C globular tail domain"/>
    <property type="match status" value="1"/>
</dbReference>
<proteinExistence type="predicted"/>
<feature type="chain" id="PRO_5016458028" description="LTD domain-containing protein" evidence="1">
    <location>
        <begin position="20"/>
        <end position="1228"/>
    </location>
</feature>
<sequence>MIRFTLFSLLLLFTKASFGQVSVFTYGSNWNYFDQGNVNNSTWADSTFDDSSWADGFGTLGYGFSSGINHEVSYGSSGTNKHITTYFRKKIEVWDDGPILVEMKVSSGAVFYLNGMEIYRYNLPAGSIEHNTTSSAYYSGLPTVSFLIPSNLFDIGSNQFAVEIHQYSATNSSMGFDCQMTQDLNYTASPKIYINEIMSSNGQTSVDDEGNSSDWIEIFNTTASSIDLEGYYFTDDPSDKTKFEIEESVIIPANSRLIFWANGKTNPEGTYLDLGLSSKGEHLALIAPDEVTIIDSVSFPALKTDISYGRRFDGDSIWRYFQPASFDNVNNPYQAFLGILEAPTFSHNGGFHSNPFNLVLSHEDSGIDILYTLDGSSPNYSHIEPKTYSYKMHYSSNSLLEGQMASQFYNGPIYIQDRSVEDNRISAIPTANKHVSINSYLPDYKVNKSSPVRAQAFKEGYISSEVVTNTFFVNGTGQNPYDIAVVSLNTNEDLLFEYDYGIHVNGSGFPNYFDTTEIPMSFEFIEDNSLTFSQNLGAKLHGGSSKEHPLKSFRLYARSEYDKNNSVDYPLFDDQSVPSLKRFILRNSGNDFSIDNPDRSLMFKDAFVHKSVKNLGFETQDYKPTVTYLNGEFWGILNLRERFDRFYFENKYGIEEEDLDLIKYLNEVKSGTLDNYHDLLDYFQNNNDFASNPARMAFAEANIDLDNYIDYQITQIFYNNLDWPPNNTMHWRMSNPAKISSEYGMDGKWRWVLFDTDYSMLNQNEKISDAKNEQLIFRRLMLNSDFQERFTLRYFDLLNTTYKTNRLLNMIDDMAENIENAIDDHIDRWRGVASMTEWQNSINEVKTFVTNRPSLERNVLKNMLAKSGLHEVTLNINSASKGFIKINTVDINENTEGINTTVYPWNGQYLNNLAIKLIAKPKLGYKFDHWQYNGQNLTDSIIYINSSTDYEVIAFFEDDFVSENPLPASKDLSNCLYSLEEWDSQSAEGTFPPNMVFVYMDEEEPEIDAEISGFTSGSYDHTSKTRINGLGENGISFVNTGSGQSGYEETSIGGAVLALSTIGYDSLTLEFTAGTVKSKSRAYNLRLEYRIGDKFSFSPFLHNNQELIYERSETNGHETNYSLSLPDTLLNQEYIQFFWRYYYTGIRHDAESGSRDEIRLDDISVKRVKHVNNSSFDSNTIENFDFIRLEDLTLQEPSVDVNANNAIILGVGFDSGETIFKAEIESCE</sequence>